<keyword evidence="7" id="KW-1185">Reference proteome</keyword>
<dbReference type="InterPro" id="IPR050587">
    <property type="entry name" value="GNT1/Glycosyltrans_8"/>
</dbReference>
<dbReference type="EC" id="2.4.1.-" evidence="4"/>
<keyword evidence="1" id="KW-0328">Glycosyltransferase</keyword>
<dbReference type="Proteomes" id="UP001443914">
    <property type="component" value="Unassembled WGS sequence"/>
</dbReference>
<dbReference type="InterPro" id="IPR002495">
    <property type="entry name" value="Glyco_trans_8"/>
</dbReference>
<dbReference type="Gene3D" id="3.90.550.10">
    <property type="entry name" value="Spore Coat Polysaccharide Biosynthesis Protein SpsA, Chain A"/>
    <property type="match status" value="1"/>
</dbReference>
<keyword evidence="5" id="KW-0472">Membrane</keyword>
<evidence type="ECO:0000256" key="3">
    <source>
        <dbReference type="ARBA" id="ARBA00023211"/>
    </source>
</evidence>
<keyword evidence="2" id="KW-0808">Transferase</keyword>
<reference evidence="6" key="1">
    <citation type="submission" date="2024-03" db="EMBL/GenBank/DDBJ databases">
        <title>WGS assembly of Saponaria officinalis var. Norfolk2.</title>
        <authorList>
            <person name="Jenkins J."/>
            <person name="Shu S."/>
            <person name="Grimwood J."/>
            <person name="Barry K."/>
            <person name="Goodstein D."/>
            <person name="Schmutz J."/>
            <person name="Leebens-Mack J."/>
            <person name="Osbourn A."/>
        </authorList>
    </citation>
    <scope>NUCLEOTIDE SEQUENCE [LARGE SCALE GENOMIC DNA]</scope>
    <source>
        <strain evidence="6">JIC</strain>
    </source>
</reference>
<protein>
    <recommendedName>
        <fullName evidence="4">Hexosyltransferase</fullName>
        <ecNumber evidence="4">2.4.1.-</ecNumber>
    </recommendedName>
</protein>
<comment type="caution">
    <text evidence="6">The sequence shown here is derived from an EMBL/GenBank/DDBJ whole genome shotgun (WGS) entry which is preliminary data.</text>
</comment>
<evidence type="ECO:0000256" key="5">
    <source>
        <dbReference type="SAM" id="Phobius"/>
    </source>
</evidence>
<dbReference type="EMBL" id="JBDFQZ010000010">
    <property type="protein sequence ID" value="KAK9682277.1"/>
    <property type="molecule type" value="Genomic_DNA"/>
</dbReference>
<gene>
    <name evidence="6" type="ORF">RND81_10G062300</name>
</gene>
<dbReference type="InterPro" id="IPR029044">
    <property type="entry name" value="Nucleotide-diphossugar_trans"/>
</dbReference>
<name>A0AAW1HYT3_SAPOF</name>
<dbReference type="GO" id="GO:0016757">
    <property type="term" value="F:glycosyltransferase activity"/>
    <property type="evidence" value="ECO:0007669"/>
    <property type="project" value="UniProtKB-KW"/>
</dbReference>
<keyword evidence="5" id="KW-1133">Transmembrane helix</keyword>
<keyword evidence="3" id="KW-0464">Manganese</keyword>
<organism evidence="6 7">
    <name type="scientific">Saponaria officinalis</name>
    <name type="common">Common soapwort</name>
    <name type="synonym">Lychnis saponaria</name>
    <dbReference type="NCBI Taxonomy" id="3572"/>
    <lineage>
        <taxon>Eukaryota</taxon>
        <taxon>Viridiplantae</taxon>
        <taxon>Streptophyta</taxon>
        <taxon>Embryophyta</taxon>
        <taxon>Tracheophyta</taxon>
        <taxon>Spermatophyta</taxon>
        <taxon>Magnoliopsida</taxon>
        <taxon>eudicotyledons</taxon>
        <taxon>Gunneridae</taxon>
        <taxon>Pentapetalae</taxon>
        <taxon>Caryophyllales</taxon>
        <taxon>Caryophyllaceae</taxon>
        <taxon>Caryophylleae</taxon>
        <taxon>Saponaria</taxon>
    </lineage>
</organism>
<evidence type="ECO:0000313" key="6">
    <source>
        <dbReference type="EMBL" id="KAK9682277.1"/>
    </source>
</evidence>
<dbReference type="SUPFAM" id="SSF53448">
    <property type="entry name" value="Nucleotide-diphospho-sugar transferases"/>
    <property type="match status" value="1"/>
</dbReference>
<dbReference type="Pfam" id="PF01501">
    <property type="entry name" value="Glyco_transf_8"/>
    <property type="match status" value="1"/>
</dbReference>
<evidence type="ECO:0000256" key="4">
    <source>
        <dbReference type="RuleBase" id="RU362027"/>
    </source>
</evidence>
<evidence type="ECO:0000256" key="1">
    <source>
        <dbReference type="ARBA" id="ARBA00022676"/>
    </source>
</evidence>
<dbReference type="CDD" id="cd02537">
    <property type="entry name" value="GT8_Glycogenin"/>
    <property type="match status" value="1"/>
</dbReference>
<accession>A0AAW1HYT3</accession>
<dbReference type="AlphaFoldDB" id="A0AAW1HYT3"/>
<proteinExistence type="inferred from homology"/>
<evidence type="ECO:0000256" key="2">
    <source>
        <dbReference type="ARBA" id="ARBA00022679"/>
    </source>
</evidence>
<sequence length="569" mass="65059">MSLKTTITTTNIVSFAKRLSIYSILFLSILLFFSATETILNTFLDCRTTTTPSTTRKTTSPPTTYPKWFQPISKPFKLEQKQPKIALVNMDGEVLEGIDTLHGAQVRHVEFEKVSSNITWRDIYPLWIDEENVNAKQICPNIPMPSDIGKYKGVDVVVAKLPCGNWSQEQRVGIRDVYRLQVSLVAATLAAESGNEEVSVVFVSGGGGCEPMLEMFRCDDLVWKDGEYWVYKPDVNKLKQKVSLPVGACKVATQPYSFEAENPLEKSMTSTLSRANNKPLKEAYVTLLHSSELYVCGAIALAQSILQTNTTKDLVLLADDSISPSSLYGLEAAGWKVKRIQRVRCPSARKGHYNEWNCSKLRIWQLVDYSKVIFIDADFIVLSNIDHLFSYPQLSASEDTMSIFNSGVMIAEPSPCFFDMLMAKRYTLNSYNGGDQGLLNEVFTWWHRITKKISFLKCFMDEKAEREVPNDVYMIHFVGVKPWVCYRDYDCNWDQVDRHIFASDRAHSRWWRVYDALPVELKPYCGLTTYMDANIQNWREIAKNNVSFTDTHWKIDVRDPRKDNLTKQI</sequence>
<dbReference type="PANTHER" id="PTHR11183">
    <property type="entry name" value="GLYCOGENIN SUBFAMILY MEMBER"/>
    <property type="match status" value="1"/>
</dbReference>
<keyword evidence="5" id="KW-0812">Transmembrane</keyword>
<feature type="transmembrane region" description="Helical" evidence="5">
    <location>
        <begin position="21"/>
        <end position="44"/>
    </location>
</feature>
<evidence type="ECO:0000313" key="7">
    <source>
        <dbReference type="Proteomes" id="UP001443914"/>
    </source>
</evidence>
<comment type="similarity">
    <text evidence="4">Belongs to the glycosyltransferase 8 family.</text>
</comment>